<name>J7L454_NOCAA</name>
<dbReference type="InterPro" id="IPR027805">
    <property type="entry name" value="Transposase_HTH_dom"/>
</dbReference>
<keyword evidence="6" id="KW-0255">Endonuclease</keyword>
<dbReference type="EMBL" id="CP003788">
    <property type="protein sequence ID" value="AFR06195.1"/>
    <property type="molecule type" value="Genomic_DNA"/>
</dbReference>
<dbReference type="Pfam" id="PF13359">
    <property type="entry name" value="DDE_Tnp_4"/>
    <property type="match status" value="1"/>
</dbReference>
<dbReference type="InterPro" id="IPR027806">
    <property type="entry name" value="HARBI1_dom"/>
</dbReference>
<evidence type="ECO:0000256" key="3">
    <source>
        <dbReference type="SAM" id="MobiDB-lite"/>
    </source>
</evidence>
<evidence type="ECO:0000313" key="7">
    <source>
        <dbReference type="Proteomes" id="UP000003779"/>
    </source>
</evidence>
<accession>J7L454</accession>
<keyword evidence="6" id="KW-0540">Nuclease</keyword>
<reference evidence="7" key="2">
    <citation type="submission" date="2012-08" db="EMBL/GenBank/DDBJ databases">
        <title>Whole-genome sequence of Nocardiopsis alba strain ATCC BAA-2165 associated with honeybees.</title>
        <authorList>
            <person name="Qiao J."/>
            <person name="Chen L."/>
            <person name="Li Y."/>
            <person name="Wang J."/>
            <person name="Zhang W."/>
            <person name="Chen S."/>
        </authorList>
    </citation>
    <scope>NUCLEOTIDE SEQUENCE [LARGE SCALE GENOMIC DNA]</scope>
    <source>
        <strain evidence="7">ATCC BAA-2165 / BE74</strain>
    </source>
</reference>
<evidence type="ECO:0000256" key="2">
    <source>
        <dbReference type="ARBA" id="ARBA00022723"/>
    </source>
</evidence>
<dbReference type="STRING" id="1205910.B005_5158"/>
<feature type="domain" description="DDE Tnp4" evidence="4">
    <location>
        <begin position="84"/>
        <end position="165"/>
    </location>
</feature>
<dbReference type="eggNOG" id="ENOG5030NAT">
    <property type="taxonomic scope" value="Bacteria"/>
</dbReference>
<evidence type="ECO:0000256" key="1">
    <source>
        <dbReference type="ARBA" id="ARBA00001968"/>
    </source>
</evidence>
<comment type="cofactor">
    <cofactor evidence="1">
        <name>a divalent metal cation</name>
        <dbReference type="ChEBI" id="CHEBI:60240"/>
    </cofactor>
</comment>
<evidence type="ECO:0000259" key="5">
    <source>
        <dbReference type="Pfam" id="PF13613"/>
    </source>
</evidence>
<dbReference type="Pfam" id="PF13613">
    <property type="entry name" value="HTH_Tnp_4"/>
    <property type="match status" value="1"/>
</dbReference>
<protein>
    <submittedName>
        <fullName evidence="6">DDE superendonuclease family protein</fullName>
    </submittedName>
</protein>
<proteinExistence type="predicted"/>
<dbReference type="GO" id="GO:0004519">
    <property type="term" value="F:endonuclease activity"/>
    <property type="evidence" value="ECO:0007669"/>
    <property type="project" value="UniProtKB-KW"/>
</dbReference>
<evidence type="ECO:0000259" key="4">
    <source>
        <dbReference type="Pfam" id="PF13359"/>
    </source>
</evidence>
<feature type="domain" description="Transposase Helix-turn-helix" evidence="5">
    <location>
        <begin position="14"/>
        <end position="65"/>
    </location>
</feature>
<reference evidence="6 7" key="1">
    <citation type="journal article" date="2012" name="J. Bacteriol.">
        <title>Whole-Genome Sequence of Nocardiopsis alba Strain ATCC BAA-2165, Associated with Honeybees.</title>
        <authorList>
            <person name="Qiao J."/>
            <person name="Chen L."/>
            <person name="Li Y."/>
            <person name="Wang J."/>
            <person name="Zhang W."/>
            <person name="Chen S."/>
        </authorList>
    </citation>
    <scope>NUCLEOTIDE SEQUENCE [LARGE SCALE GENOMIC DNA]</scope>
    <source>
        <strain evidence="7">ATCC BAA-2165 / BE74</strain>
    </source>
</reference>
<feature type="region of interest" description="Disordered" evidence="3">
    <location>
        <begin position="172"/>
        <end position="210"/>
    </location>
</feature>
<sequence>MIRTHRKNTGSRWRRLDPAQQALLVVVHLYKGEPFAQAAAGFRVGTTTAWRYIRETTALLAEQAPTLEQGLHRARRQGWAFVIVDGTLIACDRLKADQPFYLGKHKRHGMNVQVVAAPDGEPLWTSWSLPGAVHDTKAARVWKIAERIETAGLIGLGDKGYVACPRWCSGRSRPATSCGGRRTPTPSTSSSAHQESGLSPSSRTGASCAV</sequence>
<keyword evidence="6" id="KW-0378">Hydrolase</keyword>
<dbReference type="GO" id="GO:0046872">
    <property type="term" value="F:metal ion binding"/>
    <property type="evidence" value="ECO:0007669"/>
    <property type="project" value="UniProtKB-KW"/>
</dbReference>
<gene>
    <name evidence="6" type="ordered locus">B005_5158</name>
</gene>
<dbReference type="AlphaFoldDB" id="J7L454"/>
<evidence type="ECO:0000313" key="6">
    <source>
        <dbReference type="EMBL" id="AFR06195.1"/>
    </source>
</evidence>
<feature type="compositionally biased region" description="Polar residues" evidence="3">
    <location>
        <begin position="192"/>
        <end position="210"/>
    </location>
</feature>
<organism evidence="6 7">
    <name type="scientific">Nocardiopsis alba (strain ATCC BAA-2165 / BE74)</name>
    <dbReference type="NCBI Taxonomy" id="1205910"/>
    <lineage>
        <taxon>Bacteria</taxon>
        <taxon>Bacillati</taxon>
        <taxon>Actinomycetota</taxon>
        <taxon>Actinomycetes</taxon>
        <taxon>Streptosporangiales</taxon>
        <taxon>Nocardiopsidaceae</taxon>
        <taxon>Nocardiopsis</taxon>
    </lineage>
</organism>
<keyword evidence="2" id="KW-0479">Metal-binding</keyword>
<dbReference type="KEGG" id="nal:B005_5158"/>
<dbReference type="HOGENOM" id="CLU_074104_1_0_11"/>
<dbReference type="PATRIC" id="fig|1205910.3.peg.4874"/>
<dbReference type="Proteomes" id="UP000003779">
    <property type="component" value="Chromosome"/>
</dbReference>